<keyword evidence="3" id="KW-1185">Reference proteome</keyword>
<sequence length="45" mass="5049">MSEDKKPTIAPGDEDGALDAGARRREKKKGDFTKVIRLSWDENES</sequence>
<reference evidence="3" key="1">
    <citation type="submission" date="2019-11" db="EMBL/GenBank/DDBJ databases">
        <title>Genome sequence of Heliorestis convoluta strain HH, an alkaliphilic and minimalistic phototrophic bacterium from a soda lake in Egypt.</title>
        <authorList>
            <person name="Dewey E.D."/>
            <person name="Stokes L.M."/>
            <person name="Burchell B.M."/>
            <person name="Shaffer K.N."/>
            <person name="Huntington A.M."/>
            <person name="Baker J.M."/>
            <person name="Nadendla S."/>
            <person name="Giglio M.G."/>
            <person name="Touchman J.W."/>
            <person name="Blankenship R.E."/>
            <person name="Madigan M.T."/>
            <person name="Sattley W.M."/>
        </authorList>
    </citation>
    <scope>NUCLEOTIDE SEQUENCE [LARGE SCALE GENOMIC DNA]</scope>
    <source>
        <strain evidence="3">HH</strain>
    </source>
</reference>
<dbReference type="RefSeq" id="WP_170285767.1">
    <property type="nucleotide sequence ID" value="NZ_CP045875.1"/>
</dbReference>
<accession>A0A5Q2N089</accession>
<dbReference type="Proteomes" id="UP000366051">
    <property type="component" value="Chromosome"/>
</dbReference>
<dbReference type="AlphaFoldDB" id="A0A5Q2N089"/>
<proteinExistence type="predicted"/>
<name>A0A5Q2N089_9FIRM</name>
<organism evidence="2 3">
    <name type="scientific">Heliorestis convoluta</name>
    <dbReference type="NCBI Taxonomy" id="356322"/>
    <lineage>
        <taxon>Bacteria</taxon>
        <taxon>Bacillati</taxon>
        <taxon>Bacillota</taxon>
        <taxon>Clostridia</taxon>
        <taxon>Eubacteriales</taxon>
        <taxon>Heliobacteriaceae</taxon>
        <taxon>Heliorestis</taxon>
    </lineage>
</organism>
<feature type="region of interest" description="Disordered" evidence="1">
    <location>
        <begin position="1"/>
        <end position="28"/>
    </location>
</feature>
<evidence type="ECO:0000313" key="2">
    <source>
        <dbReference type="EMBL" id="QGG46642.1"/>
    </source>
</evidence>
<protein>
    <submittedName>
        <fullName evidence="2">Uncharacterized protein</fullName>
    </submittedName>
</protein>
<gene>
    <name evidence="2" type="ORF">FTV88_0463</name>
</gene>
<evidence type="ECO:0000313" key="3">
    <source>
        <dbReference type="Proteomes" id="UP000366051"/>
    </source>
</evidence>
<evidence type="ECO:0000256" key="1">
    <source>
        <dbReference type="SAM" id="MobiDB-lite"/>
    </source>
</evidence>
<dbReference type="EMBL" id="CP045875">
    <property type="protein sequence ID" value="QGG46642.1"/>
    <property type="molecule type" value="Genomic_DNA"/>
</dbReference>
<dbReference type="KEGG" id="hcv:FTV88_0463"/>